<proteinExistence type="predicted"/>
<protein>
    <submittedName>
        <fullName evidence="2">DUF2799 domain-containing protein</fullName>
    </submittedName>
</protein>
<sequence>MRAPMILLLGLLTGCTTLVSKEQCQHLNWYGRGYVDAERQRPLSFGQEYVAACRNHGVYLDIAPWQRGYQKSLRQSCPAYKAQSLAKQEQPYQGNCLLNPEFANHYRTAYRLAREQAAQQKEQQQLEQLRRQIQQLEGARDSASQQKLQQLRWQEYQLQEAMLESRPPLAVEAAVLNPELHR</sequence>
<comment type="caution">
    <text evidence="2">The sequence shown here is derived from an EMBL/GenBank/DDBJ whole genome shotgun (WGS) entry which is preliminary data.</text>
</comment>
<feature type="coiled-coil region" evidence="1">
    <location>
        <begin position="112"/>
        <end position="146"/>
    </location>
</feature>
<keyword evidence="1" id="KW-0175">Coiled coil</keyword>
<dbReference type="RefSeq" id="WP_377152151.1">
    <property type="nucleotide sequence ID" value="NZ_JBHSAF010000012.1"/>
</dbReference>
<dbReference type="Proteomes" id="UP001595692">
    <property type="component" value="Unassembled WGS sequence"/>
</dbReference>
<accession>A0ABV8CNF5</accession>
<name>A0ABV8CNF5_9GAMM</name>
<dbReference type="PROSITE" id="PS51257">
    <property type="entry name" value="PROKAR_LIPOPROTEIN"/>
    <property type="match status" value="1"/>
</dbReference>
<dbReference type="Pfam" id="PF10973">
    <property type="entry name" value="DUF2799"/>
    <property type="match status" value="1"/>
</dbReference>
<dbReference type="InterPro" id="IPR021242">
    <property type="entry name" value="DUF2799"/>
</dbReference>
<evidence type="ECO:0000313" key="3">
    <source>
        <dbReference type="Proteomes" id="UP001595692"/>
    </source>
</evidence>
<evidence type="ECO:0000256" key="1">
    <source>
        <dbReference type="SAM" id="Coils"/>
    </source>
</evidence>
<gene>
    <name evidence="2" type="ORF">ACFOSS_09745</name>
</gene>
<reference evidence="3" key="1">
    <citation type="journal article" date="2019" name="Int. J. Syst. Evol. Microbiol.">
        <title>The Global Catalogue of Microorganisms (GCM) 10K type strain sequencing project: providing services to taxonomists for standard genome sequencing and annotation.</title>
        <authorList>
            <consortium name="The Broad Institute Genomics Platform"/>
            <consortium name="The Broad Institute Genome Sequencing Center for Infectious Disease"/>
            <person name="Wu L."/>
            <person name="Ma J."/>
        </authorList>
    </citation>
    <scope>NUCLEOTIDE SEQUENCE [LARGE SCALE GENOMIC DNA]</scope>
    <source>
        <strain evidence="3">CCUG 54939</strain>
    </source>
</reference>
<dbReference type="EMBL" id="JBHSAF010000012">
    <property type="protein sequence ID" value="MFC3913747.1"/>
    <property type="molecule type" value="Genomic_DNA"/>
</dbReference>
<evidence type="ECO:0000313" key="2">
    <source>
        <dbReference type="EMBL" id="MFC3913747.1"/>
    </source>
</evidence>
<keyword evidence="3" id="KW-1185">Reference proteome</keyword>
<organism evidence="2 3">
    <name type="scientific">Pseudaeromonas sharmana</name>
    <dbReference type="NCBI Taxonomy" id="328412"/>
    <lineage>
        <taxon>Bacteria</taxon>
        <taxon>Pseudomonadati</taxon>
        <taxon>Pseudomonadota</taxon>
        <taxon>Gammaproteobacteria</taxon>
        <taxon>Aeromonadales</taxon>
        <taxon>Aeromonadaceae</taxon>
        <taxon>Pseudaeromonas</taxon>
    </lineage>
</organism>